<keyword evidence="4" id="KW-1185">Reference proteome</keyword>
<dbReference type="PRINTS" id="PR00111">
    <property type="entry name" value="ABHYDROLASE"/>
</dbReference>
<evidence type="ECO:0000313" key="4">
    <source>
        <dbReference type="Proteomes" id="UP001381693"/>
    </source>
</evidence>
<dbReference type="SUPFAM" id="SSF53474">
    <property type="entry name" value="alpha/beta-Hydrolases"/>
    <property type="match status" value="1"/>
</dbReference>
<dbReference type="Proteomes" id="UP001381693">
    <property type="component" value="Unassembled WGS sequence"/>
</dbReference>
<dbReference type="NCBIfam" id="NF002043">
    <property type="entry name" value="PRK00870.1"/>
    <property type="match status" value="1"/>
</dbReference>
<dbReference type="PANTHER" id="PTHR42977">
    <property type="entry name" value="HYDROLASE-RELATED"/>
    <property type="match status" value="1"/>
</dbReference>
<dbReference type="InterPro" id="IPR000073">
    <property type="entry name" value="AB_hydrolase_1"/>
</dbReference>
<dbReference type="GO" id="GO:0004301">
    <property type="term" value="F:epoxide hydrolase activity"/>
    <property type="evidence" value="ECO:0007669"/>
    <property type="project" value="TreeGrafter"/>
</dbReference>
<sequence>MSFQRNFKRLVLFPTFIITFETLNLAKRIALGIYHLFSERKVPAVVRTPEDRFKGLDAVGYAFKPNYVELPVGGGKTLPRLHYVDEGPKDASEVILCLHGEPSWSFLYRSMIPVFVKAGYRVVAPDFIGFGKSDKYVSSDSYNHELHTMSIRLLLDYLNISSITLVCQDWGGLTGLSVVKDSPKFFSRLVIMNTGLPAGSEFSVNNISRVTPFLMWRSFANLLGTSLPVYNIFQRSLRNPHPTVLQGYNAPFPSSLYKGGAAKWPLLVPITSHSPVAPDMHATRKFLSNQWKNPALVMFSDRDPITKGQDKTFMKLMPHAIAKTVVGAGHFLQEDKGEEIASNIVDFIRKKA</sequence>
<organism evidence="3 4">
    <name type="scientific">Halocaridina rubra</name>
    <name type="common">Hawaiian red shrimp</name>
    <dbReference type="NCBI Taxonomy" id="373956"/>
    <lineage>
        <taxon>Eukaryota</taxon>
        <taxon>Metazoa</taxon>
        <taxon>Ecdysozoa</taxon>
        <taxon>Arthropoda</taxon>
        <taxon>Crustacea</taxon>
        <taxon>Multicrustacea</taxon>
        <taxon>Malacostraca</taxon>
        <taxon>Eumalacostraca</taxon>
        <taxon>Eucarida</taxon>
        <taxon>Decapoda</taxon>
        <taxon>Pleocyemata</taxon>
        <taxon>Caridea</taxon>
        <taxon>Atyoidea</taxon>
        <taxon>Atyidae</taxon>
        <taxon>Halocaridina</taxon>
    </lineage>
</organism>
<dbReference type="EMBL" id="JAXCGZ010021469">
    <property type="protein sequence ID" value="KAK7051122.1"/>
    <property type="molecule type" value="Genomic_DNA"/>
</dbReference>
<dbReference type="PRINTS" id="PR00412">
    <property type="entry name" value="EPOXHYDRLASE"/>
</dbReference>
<keyword evidence="1" id="KW-0378">Hydrolase</keyword>
<protein>
    <recommendedName>
        <fullName evidence="2">AB hydrolase-1 domain-containing protein</fullName>
    </recommendedName>
</protein>
<dbReference type="InterPro" id="IPR051340">
    <property type="entry name" value="Haloalkane_dehalogenase"/>
</dbReference>
<gene>
    <name evidence="3" type="ORF">SK128_002883</name>
</gene>
<feature type="domain" description="AB hydrolase-1" evidence="2">
    <location>
        <begin position="94"/>
        <end position="336"/>
    </location>
</feature>
<name>A0AAN8WFE4_HALRR</name>
<comment type="caution">
    <text evidence="3">The sequence shown here is derived from an EMBL/GenBank/DDBJ whole genome shotgun (WGS) entry which is preliminary data.</text>
</comment>
<dbReference type="Pfam" id="PF00561">
    <property type="entry name" value="Abhydrolase_1"/>
    <property type="match status" value="1"/>
</dbReference>
<evidence type="ECO:0000259" key="2">
    <source>
        <dbReference type="Pfam" id="PF00561"/>
    </source>
</evidence>
<proteinExistence type="predicted"/>
<accession>A0AAN8WFE4</accession>
<dbReference type="Gene3D" id="3.40.50.1820">
    <property type="entry name" value="alpha/beta hydrolase"/>
    <property type="match status" value="1"/>
</dbReference>
<dbReference type="InterPro" id="IPR029058">
    <property type="entry name" value="AB_hydrolase_fold"/>
</dbReference>
<evidence type="ECO:0000313" key="3">
    <source>
        <dbReference type="EMBL" id="KAK7051122.1"/>
    </source>
</evidence>
<dbReference type="InterPro" id="IPR000639">
    <property type="entry name" value="Epox_hydrolase-like"/>
</dbReference>
<dbReference type="AlphaFoldDB" id="A0AAN8WFE4"/>
<reference evidence="3 4" key="1">
    <citation type="submission" date="2023-11" db="EMBL/GenBank/DDBJ databases">
        <title>Halocaridina rubra genome assembly.</title>
        <authorList>
            <person name="Smith C."/>
        </authorList>
    </citation>
    <scope>NUCLEOTIDE SEQUENCE [LARGE SCALE GENOMIC DNA]</scope>
    <source>
        <strain evidence="3">EP-1</strain>
        <tissue evidence="3">Whole</tissue>
    </source>
</reference>
<evidence type="ECO:0000256" key="1">
    <source>
        <dbReference type="ARBA" id="ARBA00022801"/>
    </source>
</evidence>
<dbReference type="PANTHER" id="PTHR42977:SF3">
    <property type="entry name" value="AB HYDROLASE-1 DOMAIN-CONTAINING PROTEIN"/>
    <property type="match status" value="1"/>
</dbReference>